<dbReference type="SUPFAM" id="SSF55277">
    <property type="entry name" value="GYF domain"/>
    <property type="match status" value="1"/>
</dbReference>
<evidence type="ECO:0000259" key="2">
    <source>
        <dbReference type="PROSITE" id="PS50829"/>
    </source>
</evidence>
<feature type="compositionally biased region" description="Polar residues" evidence="1">
    <location>
        <begin position="99"/>
        <end position="119"/>
    </location>
</feature>
<accession>A0A8X7NQK1</accession>
<feature type="compositionally biased region" description="Basic and acidic residues" evidence="1">
    <location>
        <begin position="336"/>
        <end position="350"/>
    </location>
</feature>
<sequence>MSLRHDIGDHENEVTSLNGNGAYVEDGDYDSSSEGSVLSSDEENKLDTSNVFEGEDDMFASEDEDKSHHAPVPDDSDDDDMFASDGSDHINGTKRSKQVKFSNDTQTVYLQPTTSDLSFTNATESDSENEETTNDYYINAENFTTSSQQRTSKNKKQPKIEAFNMDQEERDGHFDNVGNYIANKSEGDVSDDSDKFQDEDSWARNYTKSDIRKAKLAQAKRVQDASERQRTTTSVSIDPIESTLASLIELLEPVETPMEALARLNAQHRKKNPTKKKKNRRQLNKNQLDSSIIKDCISQITNFCSILINEKGMDDEEVYDTTREEFMRKYQSKTGQEYRHTKLKRSRENDNDISSGNGIYQPEHEQVSNEEVFKEDDEDYGEKIWEFKWLNDEANIINGPFSSYEMNYWKQNYFENNVEVRKVGDGEFKHIQEMSFSEES</sequence>
<comment type="caution">
    <text evidence="3">The sequence shown here is derived from an EMBL/GenBank/DDBJ whole genome shotgun (WGS) entry which is preliminary data.</text>
</comment>
<dbReference type="PANTHER" id="PTHR13138:SF3">
    <property type="entry name" value="CD2 ANTIGEN CYTOPLASMIC TAIL-BINDING PROTEIN 2"/>
    <property type="match status" value="1"/>
</dbReference>
<feature type="compositionally biased region" description="Basic and acidic residues" evidence="1">
    <location>
        <begin position="1"/>
        <end position="13"/>
    </location>
</feature>
<feature type="compositionally biased region" description="Polar residues" evidence="1">
    <location>
        <begin position="141"/>
        <end position="151"/>
    </location>
</feature>
<proteinExistence type="predicted"/>
<protein>
    <submittedName>
        <fullName evidence="3">GYF domain family protein</fullName>
    </submittedName>
</protein>
<name>A0A8X7NQK1_CANPA</name>
<feature type="region of interest" description="Disordered" evidence="1">
    <location>
        <begin position="141"/>
        <end position="160"/>
    </location>
</feature>
<dbReference type="InterPro" id="IPR035445">
    <property type="entry name" value="GYF-like_dom_sf"/>
</dbReference>
<feature type="compositionally biased region" description="Basic residues" evidence="1">
    <location>
        <begin position="266"/>
        <end position="283"/>
    </location>
</feature>
<feature type="domain" description="GYF" evidence="2">
    <location>
        <begin position="382"/>
        <end position="432"/>
    </location>
</feature>
<gene>
    <name evidence="3" type="ORF">FOB60_000537</name>
</gene>
<evidence type="ECO:0000313" key="3">
    <source>
        <dbReference type="EMBL" id="KAF6058955.1"/>
    </source>
</evidence>
<evidence type="ECO:0000256" key="1">
    <source>
        <dbReference type="SAM" id="MobiDB-lite"/>
    </source>
</evidence>
<dbReference type="Gene3D" id="3.30.1490.40">
    <property type="match status" value="1"/>
</dbReference>
<feature type="region of interest" description="Disordered" evidence="1">
    <location>
        <begin position="1"/>
        <end position="135"/>
    </location>
</feature>
<reference evidence="3" key="1">
    <citation type="submission" date="2020-03" db="EMBL/GenBank/DDBJ databases">
        <title>FDA dAtabase for Regulatory Grade micrObial Sequences (FDA-ARGOS): Supporting development and validation of Infectious Disease Dx tests.</title>
        <authorList>
            <person name="Campos J."/>
            <person name="Goldberg B."/>
            <person name="Tallon L."/>
            <person name="Sadzewicz L."/>
            <person name="Vavikolanu K."/>
            <person name="Mehta A."/>
            <person name="Aluvathingal J."/>
            <person name="Nadendla S."/>
            <person name="Nandy P."/>
            <person name="Geyer C."/>
            <person name="Yan Y."/>
            <person name="Sichtig H."/>
        </authorList>
    </citation>
    <scope>NUCLEOTIDE SEQUENCE [LARGE SCALE GENOMIC DNA]</scope>
    <source>
        <strain evidence="3">FDAARGOS_652</strain>
    </source>
</reference>
<feature type="region of interest" description="Disordered" evidence="1">
    <location>
        <begin position="331"/>
        <end position="375"/>
    </location>
</feature>
<organism evidence="3 4">
    <name type="scientific">Candida parapsilosis</name>
    <name type="common">Yeast</name>
    <dbReference type="NCBI Taxonomy" id="5480"/>
    <lineage>
        <taxon>Eukaryota</taxon>
        <taxon>Fungi</taxon>
        <taxon>Dikarya</taxon>
        <taxon>Ascomycota</taxon>
        <taxon>Saccharomycotina</taxon>
        <taxon>Pichiomycetes</taxon>
        <taxon>Debaryomycetaceae</taxon>
        <taxon>Candida/Lodderomyces clade</taxon>
        <taxon>Candida</taxon>
    </lineage>
</organism>
<dbReference type="InterPro" id="IPR003169">
    <property type="entry name" value="GYF"/>
</dbReference>
<evidence type="ECO:0000313" key="4">
    <source>
        <dbReference type="Proteomes" id="UP000590412"/>
    </source>
</evidence>
<dbReference type="OrthoDB" id="331341at2759"/>
<dbReference type="Pfam" id="PF02213">
    <property type="entry name" value="GYF"/>
    <property type="match status" value="1"/>
</dbReference>
<dbReference type="SMART" id="SM00444">
    <property type="entry name" value="GYF"/>
    <property type="match status" value="1"/>
</dbReference>
<dbReference type="PROSITE" id="PS50829">
    <property type="entry name" value="GYF"/>
    <property type="match status" value="1"/>
</dbReference>
<dbReference type="AlphaFoldDB" id="A0A8X7NQK1"/>
<dbReference type="PANTHER" id="PTHR13138">
    <property type="entry name" value="PROTEIN LIN1"/>
    <property type="match status" value="1"/>
</dbReference>
<feature type="compositionally biased region" description="Acidic residues" evidence="1">
    <location>
        <begin position="53"/>
        <end position="64"/>
    </location>
</feature>
<dbReference type="InterPro" id="IPR039905">
    <property type="entry name" value="CD2BP2/Lin1"/>
</dbReference>
<dbReference type="GO" id="GO:0005682">
    <property type="term" value="C:U5 snRNP"/>
    <property type="evidence" value="ECO:0007669"/>
    <property type="project" value="InterPro"/>
</dbReference>
<dbReference type="Proteomes" id="UP000590412">
    <property type="component" value="Unassembled WGS sequence"/>
</dbReference>
<feature type="region of interest" description="Disordered" evidence="1">
    <location>
        <begin position="265"/>
        <end position="285"/>
    </location>
</feature>
<dbReference type="EMBL" id="JABWAB010000001">
    <property type="protein sequence ID" value="KAF6058955.1"/>
    <property type="molecule type" value="Genomic_DNA"/>
</dbReference>